<evidence type="ECO:0000313" key="1">
    <source>
        <dbReference type="EMBL" id="ATB35778.1"/>
    </source>
</evidence>
<proteinExistence type="predicted"/>
<evidence type="ECO:0000313" key="2">
    <source>
        <dbReference type="Proteomes" id="UP000217257"/>
    </source>
</evidence>
<dbReference type="EMBL" id="CP022098">
    <property type="protein sequence ID" value="ATB35778.1"/>
    <property type="molecule type" value="Genomic_DNA"/>
</dbReference>
<dbReference type="Proteomes" id="UP000217257">
    <property type="component" value="Chromosome"/>
</dbReference>
<reference evidence="1 2" key="1">
    <citation type="submission" date="2017-06" db="EMBL/GenBank/DDBJ databases">
        <title>Sequencing and comparative analysis of myxobacterial genomes.</title>
        <authorList>
            <person name="Rupp O."/>
            <person name="Goesmann A."/>
            <person name="Sogaard-Andersen L."/>
        </authorList>
    </citation>
    <scope>NUCLEOTIDE SEQUENCE [LARGE SCALE GENOMIC DNA]</scope>
    <source>
        <strain evidence="1 2">DSM 52655</strain>
    </source>
</reference>
<protein>
    <recommendedName>
        <fullName evidence="3">DUF4265 domain-containing protein</fullName>
    </recommendedName>
</protein>
<organism evidence="1 2">
    <name type="scientific">Cystobacter fuscus</name>
    <dbReference type="NCBI Taxonomy" id="43"/>
    <lineage>
        <taxon>Bacteria</taxon>
        <taxon>Pseudomonadati</taxon>
        <taxon>Myxococcota</taxon>
        <taxon>Myxococcia</taxon>
        <taxon>Myxococcales</taxon>
        <taxon>Cystobacterineae</taxon>
        <taxon>Archangiaceae</taxon>
        <taxon>Cystobacter</taxon>
    </lineage>
</organism>
<evidence type="ECO:0008006" key="3">
    <source>
        <dbReference type="Google" id="ProtNLM"/>
    </source>
</evidence>
<dbReference type="AlphaFoldDB" id="A0A250IWW2"/>
<sequence>MNERLKLRFPFENAEGEEEAETLWVIKREDGYEIDNIPFYAKEVSLGDVVAAQPDAGGVLWYSELVRPSGHSTLQLWFSRQEDVESVREALRQRGCASELSDLPRLVAVDVPPHVPYANIKALLEQGEQAGQFEYQEACLGFN</sequence>
<dbReference type="InterPro" id="IPR025361">
    <property type="entry name" value="DUF4265"/>
</dbReference>
<dbReference type="RefSeq" id="WP_095984355.1">
    <property type="nucleotide sequence ID" value="NZ_CP022098.1"/>
</dbReference>
<dbReference type="Pfam" id="PF14085">
    <property type="entry name" value="DUF4265"/>
    <property type="match status" value="1"/>
</dbReference>
<name>A0A250IWW2_9BACT</name>
<accession>A0A250IWW2</accession>
<dbReference type="KEGG" id="cfus:CYFUS_001192"/>
<gene>
    <name evidence="1" type="ORF">CYFUS_001192</name>
</gene>